<evidence type="ECO:0000313" key="1">
    <source>
        <dbReference type="EMBL" id="TSE29042.1"/>
    </source>
</evidence>
<dbReference type="RefSeq" id="WP_161595542.1">
    <property type="nucleotide sequence ID" value="NZ_VJON01000075.1"/>
</dbReference>
<sequence length="48" mass="5606">MIIRIDIDDREVTQALERLQRKVADLAPAMRDIAAADKIRRGIWIRMT</sequence>
<evidence type="ECO:0000313" key="2">
    <source>
        <dbReference type="Proteomes" id="UP000318294"/>
    </source>
</evidence>
<dbReference type="AlphaFoldDB" id="A0A554WZM6"/>
<gene>
    <name evidence="1" type="ORF">Tchar_02627</name>
</gene>
<dbReference type="OrthoDB" id="2081253at2"/>
<proteinExistence type="predicted"/>
<comment type="caution">
    <text evidence="1">The sequence shown here is derived from an EMBL/GenBank/DDBJ whole genome shotgun (WGS) entry which is preliminary data.</text>
</comment>
<name>A0A554WZM6_9BURK</name>
<accession>A0A554WZM6</accession>
<dbReference type="Proteomes" id="UP000318294">
    <property type="component" value="Unassembled WGS sequence"/>
</dbReference>
<organism evidence="1 2">
    <name type="scientific">Tepidimonas charontis</name>
    <dbReference type="NCBI Taxonomy" id="2267262"/>
    <lineage>
        <taxon>Bacteria</taxon>
        <taxon>Pseudomonadati</taxon>
        <taxon>Pseudomonadota</taxon>
        <taxon>Betaproteobacteria</taxon>
        <taxon>Burkholderiales</taxon>
        <taxon>Tepidimonas</taxon>
    </lineage>
</organism>
<dbReference type="EMBL" id="VJON01000075">
    <property type="protein sequence ID" value="TSE29042.1"/>
    <property type="molecule type" value="Genomic_DNA"/>
</dbReference>
<protein>
    <submittedName>
        <fullName evidence="1">Uncharacterized protein</fullName>
    </submittedName>
</protein>
<keyword evidence="2" id="KW-1185">Reference proteome</keyword>
<reference evidence="1 2" key="1">
    <citation type="submission" date="2019-07" db="EMBL/GenBank/DDBJ databases">
        <title>Tepidimonas charontis SPSP-6 draft genome.</title>
        <authorList>
            <person name="Da Costa M.S."/>
            <person name="Froufe H.J.C."/>
            <person name="Egas C."/>
            <person name="Albuquerque L."/>
        </authorList>
    </citation>
    <scope>NUCLEOTIDE SEQUENCE [LARGE SCALE GENOMIC DNA]</scope>
    <source>
        <strain evidence="1 2">SPSP-6</strain>
    </source>
</reference>